<dbReference type="AlphaFoldDB" id="A0A6G0Y473"/>
<evidence type="ECO:0000256" key="2">
    <source>
        <dbReference type="ARBA" id="ARBA00023180"/>
    </source>
</evidence>
<keyword evidence="4" id="KW-1185">Reference proteome</keyword>
<comment type="similarity">
    <text evidence="1">Belongs to the GILT family.</text>
</comment>
<proteinExistence type="inferred from homology"/>
<dbReference type="GO" id="GO:0016671">
    <property type="term" value="F:oxidoreductase activity, acting on a sulfur group of donors, disulfide as acceptor"/>
    <property type="evidence" value="ECO:0007669"/>
    <property type="project" value="InterPro"/>
</dbReference>
<dbReference type="PANTHER" id="PTHR13234:SF71">
    <property type="entry name" value="GAMMA-INTERFERON-INDUCIBLE LYSOSOMAL THIOL REDUCTASE-LIKE PROTEIN"/>
    <property type="match status" value="1"/>
</dbReference>
<reference evidence="3 4" key="1">
    <citation type="submission" date="2019-08" db="EMBL/GenBank/DDBJ databases">
        <title>Whole genome of Aphis craccivora.</title>
        <authorList>
            <person name="Voronova N.V."/>
            <person name="Shulinski R.S."/>
            <person name="Bandarenka Y.V."/>
            <person name="Zhorov D.G."/>
            <person name="Warner D."/>
        </authorList>
    </citation>
    <scope>NUCLEOTIDE SEQUENCE [LARGE SCALE GENOMIC DNA]</scope>
    <source>
        <strain evidence="3">180601</strain>
        <tissue evidence="3">Whole Body</tissue>
    </source>
</reference>
<evidence type="ECO:0000313" key="4">
    <source>
        <dbReference type="Proteomes" id="UP000478052"/>
    </source>
</evidence>
<accession>A0A6G0Y473</accession>
<dbReference type="EMBL" id="VUJU01006347">
    <property type="protein sequence ID" value="KAF0748781.1"/>
    <property type="molecule type" value="Genomic_DNA"/>
</dbReference>
<keyword evidence="2" id="KW-0325">Glycoprotein</keyword>
<gene>
    <name evidence="3" type="ORF">FWK35_00028439</name>
</gene>
<evidence type="ECO:0000256" key="1">
    <source>
        <dbReference type="ARBA" id="ARBA00005679"/>
    </source>
</evidence>
<name>A0A6G0Y473_APHCR</name>
<dbReference type="InterPro" id="IPR004911">
    <property type="entry name" value="Interferon-induced_GILT"/>
</dbReference>
<dbReference type="OrthoDB" id="958254at2759"/>
<dbReference type="Proteomes" id="UP000478052">
    <property type="component" value="Unassembled WGS sequence"/>
</dbReference>
<dbReference type="Pfam" id="PF03227">
    <property type="entry name" value="GILT"/>
    <property type="match status" value="1"/>
</dbReference>
<organism evidence="3 4">
    <name type="scientific">Aphis craccivora</name>
    <name type="common">Cowpea aphid</name>
    <dbReference type="NCBI Taxonomy" id="307492"/>
    <lineage>
        <taxon>Eukaryota</taxon>
        <taxon>Metazoa</taxon>
        <taxon>Ecdysozoa</taxon>
        <taxon>Arthropoda</taxon>
        <taxon>Hexapoda</taxon>
        <taxon>Insecta</taxon>
        <taxon>Pterygota</taxon>
        <taxon>Neoptera</taxon>
        <taxon>Paraneoptera</taxon>
        <taxon>Hemiptera</taxon>
        <taxon>Sternorrhyncha</taxon>
        <taxon>Aphidomorpha</taxon>
        <taxon>Aphidoidea</taxon>
        <taxon>Aphididae</taxon>
        <taxon>Aphidini</taxon>
        <taxon>Aphis</taxon>
        <taxon>Aphis</taxon>
    </lineage>
</organism>
<dbReference type="PANTHER" id="PTHR13234">
    <property type="entry name" value="GAMMA-INTERFERON INDUCIBLE LYSOSOMAL THIOL REDUCTASE GILT"/>
    <property type="match status" value="1"/>
</dbReference>
<evidence type="ECO:0000313" key="3">
    <source>
        <dbReference type="EMBL" id="KAF0748781.1"/>
    </source>
</evidence>
<protein>
    <submittedName>
        <fullName evidence="3">GILT-like protein 1</fullName>
    </submittedName>
</protein>
<comment type="caution">
    <text evidence="3">The sequence shown here is derived from an EMBL/GenBank/DDBJ whole genome shotgun (WGS) entry which is preliminary data.</text>
</comment>
<sequence length="258" mass="29515">MFTRFLLSFTMVFTNIRILKVFSSYKLRWCIAFIVVFSFWQIFRAITNSNKQKLIHSSRVLTNDNSLIENSINDMTYLPVGVYYEALCPDSRNFILQHLVPSFNKAPNSFNIEFVPYGKAKTHENSDGSITFACQHGPVECHANKIHSCATQHVKDQSVLVKYISCMIDNNYEPEMIGMLCAKKYNVNWNKVYACSEGKEGELLLKLNGEATDKLWPQVSFIPTILINHEQPRQASVLKDFWGVVCSYFPPDSKPAAC</sequence>